<evidence type="ECO:0000256" key="5">
    <source>
        <dbReference type="ARBA" id="ARBA00022840"/>
    </source>
</evidence>
<organism evidence="15 16">
    <name type="scientific">Fredinandcohnia salidurans</name>
    <dbReference type="NCBI Taxonomy" id="2595041"/>
    <lineage>
        <taxon>Bacteria</taxon>
        <taxon>Bacillati</taxon>
        <taxon>Bacillota</taxon>
        <taxon>Bacilli</taxon>
        <taxon>Bacillales</taxon>
        <taxon>Bacillaceae</taxon>
        <taxon>Fredinandcohnia</taxon>
    </lineage>
</organism>
<dbReference type="Pfam" id="PF07005">
    <property type="entry name" value="SBD_N"/>
    <property type="match status" value="1"/>
</dbReference>
<dbReference type="InterPro" id="IPR010737">
    <property type="entry name" value="4-carb_acid_sugar_kinase_N"/>
</dbReference>
<gene>
    <name evidence="15" type="primary">otnK</name>
    <name evidence="15" type="ORF">ACFSFW_07085</name>
</gene>
<dbReference type="Gene3D" id="3.40.50.10840">
    <property type="entry name" value="Putative sugar-binding, N-terminal domain"/>
    <property type="match status" value="1"/>
</dbReference>
<reference evidence="16" key="1">
    <citation type="journal article" date="2019" name="Int. J. Syst. Evol. Microbiol.">
        <title>The Global Catalogue of Microorganisms (GCM) 10K type strain sequencing project: providing services to taxonomists for standard genome sequencing and annotation.</title>
        <authorList>
            <consortium name="The Broad Institute Genomics Platform"/>
            <consortium name="The Broad Institute Genome Sequencing Center for Infectious Disease"/>
            <person name="Wu L."/>
            <person name="Ma J."/>
        </authorList>
    </citation>
    <scope>NUCLEOTIDE SEQUENCE [LARGE SCALE GENOMIC DNA]</scope>
    <source>
        <strain evidence="16">CCUG 15531</strain>
    </source>
</reference>
<comment type="catalytic activity">
    <reaction evidence="8">
        <text>3-dehydro-D-erythronate + ATP = 3-dehydro-4-O-phospho-D-erythronate + ADP + H(+)</text>
        <dbReference type="Rhea" id="RHEA:52556"/>
        <dbReference type="ChEBI" id="CHEBI:15378"/>
        <dbReference type="ChEBI" id="CHEBI:30616"/>
        <dbReference type="ChEBI" id="CHEBI:57958"/>
        <dbReference type="ChEBI" id="CHEBI:136593"/>
        <dbReference type="ChEBI" id="CHEBI:456216"/>
        <dbReference type="EC" id="2.7.1.217"/>
    </reaction>
</comment>
<keyword evidence="16" id="KW-1185">Reference proteome</keyword>
<dbReference type="Proteomes" id="UP001597227">
    <property type="component" value="Unassembled WGS sequence"/>
</dbReference>
<dbReference type="Pfam" id="PF17042">
    <property type="entry name" value="NBD_C"/>
    <property type="match status" value="1"/>
</dbReference>
<dbReference type="EMBL" id="JBHUEK010000009">
    <property type="protein sequence ID" value="MFD1778428.1"/>
    <property type="molecule type" value="Genomic_DNA"/>
</dbReference>
<protein>
    <recommendedName>
        <fullName evidence="11">3-oxo-tetronate kinase</fullName>
        <ecNumber evidence="10">2.7.1.217</ecNumber>
    </recommendedName>
    <alternativeName>
        <fullName evidence="12">3-dehydrotetronate 4-kinase</fullName>
    </alternativeName>
</protein>
<evidence type="ECO:0000259" key="14">
    <source>
        <dbReference type="Pfam" id="PF17042"/>
    </source>
</evidence>
<sequence length="411" mass="45102">MRFGVIADDFTGGSDIASFFVKGGLSTVLYNGVPKGEEAPQAEVCVIALKTRTQERNEAVKDSLEAIGWLKEQGAQQFYIKYCSTFDSTPEGNIGPICDSVMEELGVPYTILCPALPVNGRTVKEGCLYVNGVPLHKSPMKDHPLTPMWDCDLVRLMDAQSRFPSVKMSDALYKEEVDELITRITTQSPHSHFYIVPDYEIEEDAEKLVQLFGGLKLITGGSGLAYPLAKMYKENAKADGFERSNSPALLLAGSCSEVTRSQIVEYQKSGGKTYFLDPLKLISGEETVEKIWNVISKNKEESILVYSSDTPENVKRIQQQGKEDVAGKLEKATADLAELAVQAGFHRIIVAGGETSGAVAKRLGYNGYHIGDSIAPGVPIMIPIEDNRIRMVFKSGNFGKSDFFLQALFLT</sequence>
<evidence type="ECO:0000256" key="9">
    <source>
        <dbReference type="ARBA" id="ARBA00037335"/>
    </source>
</evidence>
<dbReference type="SUPFAM" id="SSF142764">
    <property type="entry name" value="YgbK-like"/>
    <property type="match status" value="1"/>
</dbReference>
<evidence type="ECO:0000256" key="3">
    <source>
        <dbReference type="ARBA" id="ARBA00022741"/>
    </source>
</evidence>
<feature type="domain" description="Four-carbon acid sugar kinase nucleotide binding" evidence="14">
    <location>
        <begin position="249"/>
        <end position="404"/>
    </location>
</feature>
<evidence type="ECO:0000259" key="13">
    <source>
        <dbReference type="Pfam" id="PF07005"/>
    </source>
</evidence>
<dbReference type="InterPro" id="IPR037051">
    <property type="entry name" value="4-carb_acid_sugar_kinase_N_sf"/>
</dbReference>
<dbReference type="EC" id="2.7.1.217" evidence="10"/>
<evidence type="ECO:0000256" key="11">
    <source>
        <dbReference type="ARBA" id="ARBA00039461"/>
    </source>
</evidence>
<keyword evidence="5" id="KW-0067">ATP-binding</keyword>
<keyword evidence="2 15" id="KW-0808">Transferase</keyword>
<evidence type="ECO:0000256" key="6">
    <source>
        <dbReference type="ARBA" id="ARBA00023277"/>
    </source>
</evidence>
<comment type="similarity">
    <text evidence="1">Belongs to the four-carbon acid sugar kinase family.</text>
</comment>
<comment type="caution">
    <text evidence="15">The sequence shown here is derived from an EMBL/GenBank/DDBJ whole genome shotgun (WGS) entry which is preliminary data.</text>
</comment>
<dbReference type="RefSeq" id="WP_388036569.1">
    <property type="nucleotide sequence ID" value="NZ_JBHUEK010000009.1"/>
</dbReference>
<dbReference type="InterPro" id="IPR050007">
    <property type="entry name" value="OtnK"/>
</dbReference>
<evidence type="ECO:0000256" key="2">
    <source>
        <dbReference type="ARBA" id="ARBA00022679"/>
    </source>
</evidence>
<keyword evidence="3" id="KW-0547">Nucleotide-binding</keyword>
<name>A0ABW4MKJ3_9BACI</name>
<dbReference type="Gene3D" id="3.40.980.20">
    <property type="entry name" value="Four-carbon acid sugar kinase, nucleotide binding domain"/>
    <property type="match status" value="1"/>
</dbReference>
<dbReference type="GO" id="GO:0016301">
    <property type="term" value="F:kinase activity"/>
    <property type="evidence" value="ECO:0007669"/>
    <property type="project" value="UniProtKB-KW"/>
</dbReference>
<dbReference type="NCBIfam" id="NF043035">
    <property type="entry name" value="OxoTetrKin"/>
    <property type="match status" value="1"/>
</dbReference>
<evidence type="ECO:0000256" key="1">
    <source>
        <dbReference type="ARBA" id="ARBA00005715"/>
    </source>
</evidence>
<proteinExistence type="inferred from homology"/>
<feature type="domain" description="Four-carbon acid sugar kinase N-terminal" evidence="13">
    <location>
        <begin position="4"/>
        <end position="227"/>
    </location>
</feature>
<evidence type="ECO:0000256" key="7">
    <source>
        <dbReference type="ARBA" id="ARBA00035898"/>
    </source>
</evidence>
<accession>A0ABW4MKJ3</accession>
<dbReference type="InterPro" id="IPR031475">
    <property type="entry name" value="NBD_C"/>
</dbReference>
<evidence type="ECO:0000313" key="16">
    <source>
        <dbReference type="Proteomes" id="UP001597227"/>
    </source>
</evidence>
<evidence type="ECO:0000256" key="8">
    <source>
        <dbReference type="ARBA" id="ARBA00036346"/>
    </source>
</evidence>
<keyword evidence="6" id="KW-0119">Carbohydrate metabolism</keyword>
<evidence type="ECO:0000256" key="10">
    <source>
        <dbReference type="ARBA" id="ARBA00039095"/>
    </source>
</evidence>
<dbReference type="InterPro" id="IPR042213">
    <property type="entry name" value="NBD_C_sf"/>
</dbReference>
<comment type="function">
    <text evidence="9">Catalyzes the ATP-dependent phosphorylation of 3-oxo-tetronate to 3-oxo-tetronate 4-phosphate.</text>
</comment>
<evidence type="ECO:0000256" key="12">
    <source>
        <dbReference type="ARBA" id="ARBA00041377"/>
    </source>
</evidence>
<evidence type="ECO:0000313" key="15">
    <source>
        <dbReference type="EMBL" id="MFD1778428.1"/>
    </source>
</evidence>
<evidence type="ECO:0000256" key="4">
    <source>
        <dbReference type="ARBA" id="ARBA00022777"/>
    </source>
</evidence>
<comment type="catalytic activity">
    <reaction evidence="7">
        <text>3-dehydro-L-erythronate + ATP = 3-dehydro-4-O-phospho-L-erythronate + ADP + H(+)</text>
        <dbReference type="Rhea" id="RHEA:52552"/>
        <dbReference type="ChEBI" id="CHEBI:15378"/>
        <dbReference type="ChEBI" id="CHEBI:30616"/>
        <dbReference type="ChEBI" id="CHEBI:136592"/>
        <dbReference type="ChEBI" id="CHEBI:136670"/>
        <dbReference type="ChEBI" id="CHEBI:456216"/>
        <dbReference type="EC" id="2.7.1.217"/>
    </reaction>
</comment>
<keyword evidence="4 15" id="KW-0418">Kinase</keyword>